<accession>A0A368X8A4</accession>
<dbReference type="Proteomes" id="UP000252884">
    <property type="component" value="Unassembled WGS sequence"/>
</dbReference>
<keyword evidence="3" id="KW-1185">Reference proteome</keyword>
<dbReference type="SUPFAM" id="SSF56801">
    <property type="entry name" value="Acetyl-CoA synthetase-like"/>
    <property type="match status" value="1"/>
</dbReference>
<gene>
    <name evidence="2" type="ORF">DES41_12042</name>
</gene>
<evidence type="ECO:0000313" key="3">
    <source>
        <dbReference type="Proteomes" id="UP000252884"/>
    </source>
</evidence>
<name>A0A368X8A4_9BURK</name>
<dbReference type="PANTHER" id="PTHR43767:SF1">
    <property type="entry name" value="NONRIBOSOMAL PEPTIDE SYNTHASE PES1 (EUROFUNG)-RELATED"/>
    <property type="match status" value="1"/>
</dbReference>
<dbReference type="GO" id="GO:0016878">
    <property type="term" value="F:acid-thiol ligase activity"/>
    <property type="evidence" value="ECO:0007669"/>
    <property type="project" value="UniProtKB-ARBA"/>
</dbReference>
<dbReference type="InterPro" id="IPR050237">
    <property type="entry name" value="ATP-dep_AMP-bd_enzyme"/>
</dbReference>
<evidence type="ECO:0000313" key="2">
    <source>
        <dbReference type="EMBL" id="RCW63218.1"/>
    </source>
</evidence>
<dbReference type="InterPro" id="IPR025110">
    <property type="entry name" value="AMP-bd_C"/>
</dbReference>
<dbReference type="Pfam" id="PF13193">
    <property type="entry name" value="AMP-binding_C"/>
    <property type="match status" value="1"/>
</dbReference>
<dbReference type="AlphaFoldDB" id="A0A368X8A4"/>
<proteinExistence type="predicted"/>
<protein>
    <submittedName>
        <fullName evidence="2">AMP-binding enzyme</fullName>
    </submittedName>
</protein>
<dbReference type="Gene3D" id="3.40.50.12780">
    <property type="entry name" value="N-terminal domain of ligase-like"/>
    <property type="match status" value="1"/>
</dbReference>
<dbReference type="InterPro" id="IPR042099">
    <property type="entry name" value="ANL_N_sf"/>
</dbReference>
<evidence type="ECO:0000259" key="1">
    <source>
        <dbReference type="Pfam" id="PF13193"/>
    </source>
</evidence>
<dbReference type="PANTHER" id="PTHR43767">
    <property type="entry name" value="LONG-CHAIN-FATTY-ACID--COA LIGASE"/>
    <property type="match status" value="1"/>
</dbReference>
<reference evidence="2 3" key="1">
    <citation type="submission" date="2018-07" db="EMBL/GenBank/DDBJ databases">
        <title>Genomic Encyclopedia of Type Strains, Phase IV (KMG-IV): sequencing the most valuable type-strain genomes for metagenomic binning, comparative biology and taxonomic classification.</title>
        <authorList>
            <person name="Goeker M."/>
        </authorList>
    </citation>
    <scope>NUCLEOTIDE SEQUENCE [LARGE SCALE GENOMIC DNA]</scope>
    <source>
        <strain evidence="2 3">DSM 21634</strain>
    </source>
</reference>
<dbReference type="Gene3D" id="3.30.300.30">
    <property type="match status" value="1"/>
</dbReference>
<sequence length="155" mass="16384">MLGYLLDGSAGIPAPVEGGVLRTGDLGRFDEDGYLAITGRIKDVIIRGGENLSPNLIESVLTKVEGVQACCVVGRRDEDLGEVPVAFVVRSKTSAGEQLAPAAMTAAVVTELSRIHQPVEYHFVADLPENAVGKVDRKALAQRLEAARQVSEASS</sequence>
<dbReference type="EMBL" id="QPJK01000020">
    <property type="protein sequence ID" value="RCW63218.1"/>
    <property type="molecule type" value="Genomic_DNA"/>
</dbReference>
<feature type="domain" description="AMP-binding enzyme C-terminal" evidence="1">
    <location>
        <begin position="57"/>
        <end position="134"/>
    </location>
</feature>
<organism evidence="2 3">
    <name type="scientific">Pseudorhodoferax soli</name>
    <dbReference type="NCBI Taxonomy" id="545864"/>
    <lineage>
        <taxon>Bacteria</taxon>
        <taxon>Pseudomonadati</taxon>
        <taxon>Pseudomonadota</taxon>
        <taxon>Betaproteobacteria</taxon>
        <taxon>Burkholderiales</taxon>
        <taxon>Comamonadaceae</taxon>
    </lineage>
</organism>
<comment type="caution">
    <text evidence="2">The sequence shown here is derived from an EMBL/GenBank/DDBJ whole genome shotgun (WGS) entry which is preliminary data.</text>
</comment>
<dbReference type="InterPro" id="IPR045851">
    <property type="entry name" value="AMP-bd_C_sf"/>
</dbReference>